<dbReference type="AlphaFoldDB" id="A0A239Z0J3"/>
<dbReference type="Proteomes" id="UP000242084">
    <property type="component" value="Chromosome 1"/>
</dbReference>
<dbReference type="NCBIfam" id="TIGR03563">
    <property type="entry name" value="perox_SACOL1771"/>
    <property type="match status" value="1"/>
</dbReference>
<sequence length="147" mass="16555">MTTHIFELKGTWTKGRNASGHITTDNLSTRVSIPEVMDGPEIGTNPDEMLLGAASTCYMITLAAMIERSEIDIERIEVESKGYVEVENDIITYKKIEHFPIIYMQEEPDEQLHHTLNRLVQKAEESCMVTRALAGNVEVIATGEVRF</sequence>
<organism evidence="1 2">
    <name type="scientific">Mammaliicoccus stepanovicii</name>
    <dbReference type="NCBI Taxonomy" id="643214"/>
    <lineage>
        <taxon>Bacteria</taxon>
        <taxon>Bacillati</taxon>
        <taxon>Bacillota</taxon>
        <taxon>Bacilli</taxon>
        <taxon>Bacillales</taxon>
        <taxon>Staphylococcaceae</taxon>
        <taxon>Mammaliicoccus</taxon>
    </lineage>
</organism>
<dbReference type="SUPFAM" id="SSF82784">
    <property type="entry name" value="OsmC-like"/>
    <property type="match status" value="1"/>
</dbReference>
<protein>
    <submittedName>
        <fullName evidence="1">OsmC-like protein</fullName>
    </submittedName>
</protein>
<gene>
    <name evidence="1" type="ORF">SAMEA4384403_01022</name>
</gene>
<name>A0A239Z0J3_9STAP</name>
<dbReference type="InterPro" id="IPR052707">
    <property type="entry name" value="OsmC_Ohr_Peroxiredoxin"/>
</dbReference>
<accession>A0A239Z0J3</accession>
<evidence type="ECO:0000313" key="2">
    <source>
        <dbReference type="Proteomes" id="UP000242084"/>
    </source>
</evidence>
<dbReference type="PANTHER" id="PTHR42830">
    <property type="entry name" value="OSMOTICALLY INDUCIBLE FAMILY PROTEIN"/>
    <property type="match status" value="1"/>
</dbReference>
<evidence type="ECO:0000313" key="1">
    <source>
        <dbReference type="EMBL" id="SNV64373.1"/>
    </source>
</evidence>
<dbReference type="OrthoDB" id="2242871at2"/>
<keyword evidence="2" id="KW-1185">Reference proteome</keyword>
<dbReference type="InterPro" id="IPR019905">
    <property type="entry name" value="OsmC-like_firmicutes"/>
</dbReference>
<dbReference type="InterPro" id="IPR036102">
    <property type="entry name" value="OsmC/Ohrsf"/>
</dbReference>
<dbReference type="Gene3D" id="3.30.300.20">
    <property type="match status" value="1"/>
</dbReference>
<dbReference type="EMBL" id="LT906462">
    <property type="protein sequence ID" value="SNV64373.1"/>
    <property type="molecule type" value="Genomic_DNA"/>
</dbReference>
<reference evidence="1 2" key="1">
    <citation type="submission" date="2017-06" db="EMBL/GenBank/DDBJ databases">
        <authorList>
            <consortium name="Pathogen Informatics"/>
        </authorList>
    </citation>
    <scope>NUCLEOTIDE SEQUENCE [LARGE SCALE GENOMIC DNA]</scope>
    <source>
        <strain evidence="1 2">NCTC13839</strain>
    </source>
</reference>
<dbReference type="Pfam" id="PF02566">
    <property type="entry name" value="OsmC"/>
    <property type="match status" value="1"/>
</dbReference>
<dbReference type="InterPro" id="IPR003718">
    <property type="entry name" value="OsmC/Ohr_fam"/>
</dbReference>
<dbReference type="InterPro" id="IPR015946">
    <property type="entry name" value="KH_dom-like_a/b"/>
</dbReference>
<proteinExistence type="predicted"/>
<dbReference type="PANTHER" id="PTHR42830:SF2">
    <property type="entry name" value="OSMC_OHR FAMILY PROTEIN"/>
    <property type="match status" value="1"/>
</dbReference>
<dbReference type="KEGG" id="sste:SAMEA4384403_1022"/>
<dbReference type="RefSeq" id="WP_095087419.1">
    <property type="nucleotide sequence ID" value="NZ_BMDM01000002.1"/>
</dbReference>